<dbReference type="EMBL" id="SLUL01000014">
    <property type="protein sequence ID" value="TCL46820.1"/>
    <property type="molecule type" value="Genomic_DNA"/>
</dbReference>
<dbReference type="Proteomes" id="UP000295658">
    <property type="component" value="Unassembled WGS sequence"/>
</dbReference>
<dbReference type="Gene3D" id="1.10.287.950">
    <property type="entry name" value="Methyl-accepting chemotaxis protein"/>
    <property type="match status" value="1"/>
</dbReference>
<dbReference type="SMART" id="SM00283">
    <property type="entry name" value="MA"/>
    <property type="match status" value="1"/>
</dbReference>
<evidence type="ECO:0000313" key="7">
    <source>
        <dbReference type="Proteomes" id="UP000295658"/>
    </source>
</evidence>
<keyword evidence="3" id="KW-0175">Coiled coil</keyword>
<evidence type="ECO:0000256" key="4">
    <source>
        <dbReference type="SAM" id="Phobius"/>
    </source>
</evidence>
<dbReference type="AlphaFoldDB" id="A0A4R1QCN5"/>
<evidence type="ECO:0000256" key="2">
    <source>
        <dbReference type="PROSITE-ProRule" id="PRU00284"/>
    </source>
</evidence>
<dbReference type="PROSITE" id="PS50111">
    <property type="entry name" value="CHEMOTAXIS_TRANSDUC_2"/>
    <property type="match status" value="1"/>
</dbReference>
<evidence type="ECO:0000256" key="3">
    <source>
        <dbReference type="SAM" id="Coils"/>
    </source>
</evidence>
<organism evidence="6 7">
    <name type="scientific">Thermolongibacillus altinsuensis</name>
    <dbReference type="NCBI Taxonomy" id="575256"/>
    <lineage>
        <taxon>Bacteria</taxon>
        <taxon>Bacillati</taxon>
        <taxon>Bacillota</taxon>
        <taxon>Bacilli</taxon>
        <taxon>Bacillales</taxon>
        <taxon>Anoxybacillaceae</taxon>
        <taxon>Thermolongibacillus</taxon>
    </lineage>
</organism>
<reference evidence="6 7" key="1">
    <citation type="submission" date="2019-03" db="EMBL/GenBank/DDBJ databases">
        <title>Genomic Encyclopedia of Type Strains, Phase IV (KMG-IV): sequencing the most valuable type-strain genomes for metagenomic binning, comparative biology and taxonomic classification.</title>
        <authorList>
            <person name="Goeker M."/>
        </authorList>
    </citation>
    <scope>NUCLEOTIDE SEQUENCE [LARGE SCALE GENOMIC DNA]</scope>
    <source>
        <strain evidence="6 7">DSM 24979</strain>
    </source>
</reference>
<evidence type="ECO:0000313" key="6">
    <source>
        <dbReference type="EMBL" id="TCL46820.1"/>
    </source>
</evidence>
<evidence type="ECO:0000256" key="1">
    <source>
        <dbReference type="ARBA" id="ARBA00023224"/>
    </source>
</evidence>
<name>A0A4R1QCN5_9BACL</name>
<keyword evidence="4" id="KW-0812">Transmembrane</keyword>
<evidence type="ECO:0000259" key="5">
    <source>
        <dbReference type="PROSITE" id="PS50111"/>
    </source>
</evidence>
<feature type="transmembrane region" description="Helical" evidence="4">
    <location>
        <begin position="112"/>
        <end position="133"/>
    </location>
</feature>
<comment type="caution">
    <text evidence="6">The sequence shown here is derived from an EMBL/GenBank/DDBJ whole genome shotgun (WGS) entry which is preliminary data.</text>
</comment>
<feature type="transmembrane region" description="Helical" evidence="4">
    <location>
        <begin position="17"/>
        <end position="38"/>
    </location>
</feature>
<dbReference type="RefSeq" id="WP_132949222.1">
    <property type="nucleotide sequence ID" value="NZ_SLUL01000014.1"/>
</dbReference>
<feature type="transmembrane region" description="Helical" evidence="4">
    <location>
        <begin position="44"/>
        <end position="61"/>
    </location>
</feature>
<keyword evidence="4" id="KW-0472">Membrane</keyword>
<dbReference type="GO" id="GO:0007165">
    <property type="term" value="P:signal transduction"/>
    <property type="evidence" value="ECO:0007669"/>
    <property type="project" value="UniProtKB-KW"/>
</dbReference>
<dbReference type="PANTHER" id="PTHR32089">
    <property type="entry name" value="METHYL-ACCEPTING CHEMOTAXIS PROTEIN MCPB"/>
    <property type="match status" value="1"/>
</dbReference>
<accession>A0A4R1QCN5</accession>
<dbReference type="InterPro" id="IPR004089">
    <property type="entry name" value="MCPsignal_dom"/>
</dbReference>
<proteinExistence type="predicted"/>
<dbReference type="SUPFAM" id="SSF58104">
    <property type="entry name" value="Methyl-accepting chemotaxis protein (MCP) signaling domain"/>
    <property type="match status" value="1"/>
</dbReference>
<keyword evidence="7" id="KW-1185">Reference proteome</keyword>
<protein>
    <submittedName>
        <fullName evidence="6">Methyl-accepting chemotaxis protein</fullName>
    </submittedName>
</protein>
<keyword evidence="1 2" id="KW-0807">Transducer</keyword>
<feature type="transmembrane region" description="Helical" evidence="4">
    <location>
        <begin position="145"/>
        <end position="165"/>
    </location>
</feature>
<dbReference type="GO" id="GO:0016020">
    <property type="term" value="C:membrane"/>
    <property type="evidence" value="ECO:0007669"/>
    <property type="project" value="InterPro"/>
</dbReference>
<dbReference type="Pfam" id="PF00015">
    <property type="entry name" value="MCPsignal"/>
    <property type="match status" value="1"/>
</dbReference>
<gene>
    <name evidence="6" type="ORF">EDD69_11479</name>
</gene>
<feature type="domain" description="Methyl-accepting transducer" evidence="5">
    <location>
        <begin position="211"/>
        <end position="468"/>
    </location>
</feature>
<dbReference type="OrthoDB" id="242546at2"/>
<keyword evidence="4" id="KW-1133">Transmembrane helix</keyword>
<feature type="transmembrane region" description="Helical" evidence="4">
    <location>
        <begin position="73"/>
        <end position="106"/>
    </location>
</feature>
<dbReference type="PANTHER" id="PTHR32089:SF112">
    <property type="entry name" value="LYSOZYME-LIKE PROTEIN-RELATED"/>
    <property type="match status" value="1"/>
</dbReference>
<feature type="coiled-coil region" evidence="3">
    <location>
        <begin position="177"/>
        <end position="211"/>
    </location>
</feature>
<sequence>MSVVEQMKIEDMRKKNLFLFSVYTVSSLLGVLELWMMGESGRKIAIYGGGLLLNVLVYFSLAKPKKYEKAYPYFIIFILFSATLASLVVTGGSLGTIALAFCLVVLSVMHLNRVLFAMGFLLGAFILIASMYMPSSFQQVLDESSHTVFIVYVMIGIALGVLLHLSRKQFVQLADHLANTDQEKQIQVEKRKKLEQELKTMIENIEQIHQQVLRNLQAQSEMSEAVRQIASAGQSQSEQITDINDEAIEARTMSEQIYQTSKELKDHSLHAGGVAKEGIDKMKHLLEHTEGFRHTVDAVSTTLNNLTNKIASTNELTKQIKQITNQTNLLALNATIEAARAGEYGKGFAVVAEEIRKLAVLTEETTQKIVHNLAEVNESNEQLLERMGMTSEQLQQNTALTREVNTYFEKLYSSLEYLQHQLENFFVISEGMEERAEKMEQSVSEFSVLLQQSSASLQEVSATVENLNEENKKMAMYVTETAQSAACIREQMV</sequence>